<feature type="compositionally biased region" description="Basic and acidic residues" evidence="7">
    <location>
        <begin position="478"/>
        <end position="490"/>
    </location>
</feature>
<organism evidence="11 12">
    <name type="scientific">Pleurodeles waltl</name>
    <name type="common">Iberian ribbed newt</name>
    <dbReference type="NCBI Taxonomy" id="8319"/>
    <lineage>
        <taxon>Eukaryota</taxon>
        <taxon>Metazoa</taxon>
        <taxon>Chordata</taxon>
        <taxon>Craniata</taxon>
        <taxon>Vertebrata</taxon>
        <taxon>Euteleostomi</taxon>
        <taxon>Amphibia</taxon>
        <taxon>Batrachia</taxon>
        <taxon>Caudata</taxon>
        <taxon>Salamandroidea</taxon>
        <taxon>Salamandridae</taxon>
        <taxon>Pleurodelinae</taxon>
        <taxon>Pleurodeles</taxon>
    </lineage>
</organism>
<keyword evidence="3" id="KW-0343">GTPase activation</keyword>
<feature type="region of interest" description="Disordered" evidence="7">
    <location>
        <begin position="469"/>
        <end position="526"/>
    </location>
</feature>
<dbReference type="InterPro" id="IPR037191">
    <property type="entry name" value="VPS9_dom_sf"/>
</dbReference>
<feature type="region of interest" description="Disordered" evidence="7">
    <location>
        <begin position="397"/>
        <end position="436"/>
    </location>
</feature>
<evidence type="ECO:0000313" key="11">
    <source>
        <dbReference type="EMBL" id="KAJ1105278.1"/>
    </source>
</evidence>
<dbReference type="PROSITE" id="PS51205">
    <property type="entry name" value="VPS9"/>
    <property type="match status" value="1"/>
</dbReference>
<evidence type="ECO:0000256" key="6">
    <source>
        <dbReference type="PROSITE-ProRule" id="PRU00191"/>
    </source>
</evidence>
<evidence type="ECO:0008006" key="13">
    <source>
        <dbReference type="Google" id="ProtNLM"/>
    </source>
</evidence>
<dbReference type="Pfam" id="PF23268">
    <property type="entry name" value="RIN1"/>
    <property type="match status" value="1"/>
</dbReference>
<comment type="caution">
    <text evidence="11">The sequence shown here is derived from an EMBL/GenBank/DDBJ whole genome shotgun (WGS) entry which is preliminary data.</text>
</comment>
<keyword evidence="12" id="KW-1185">Reference proteome</keyword>
<evidence type="ECO:0000256" key="4">
    <source>
        <dbReference type="ARBA" id="ARBA00022490"/>
    </source>
</evidence>
<feature type="domain" description="VPS9" evidence="10">
    <location>
        <begin position="663"/>
        <end position="806"/>
    </location>
</feature>
<dbReference type="GO" id="GO:0007165">
    <property type="term" value="P:signal transduction"/>
    <property type="evidence" value="ECO:0007669"/>
    <property type="project" value="InterPro"/>
</dbReference>
<evidence type="ECO:0000256" key="7">
    <source>
        <dbReference type="SAM" id="MobiDB-lite"/>
    </source>
</evidence>
<reference evidence="11" key="1">
    <citation type="journal article" date="2022" name="bioRxiv">
        <title>Sequencing and chromosome-scale assembly of the giantPleurodeles waltlgenome.</title>
        <authorList>
            <person name="Brown T."/>
            <person name="Elewa A."/>
            <person name="Iarovenko S."/>
            <person name="Subramanian E."/>
            <person name="Araus A.J."/>
            <person name="Petzold A."/>
            <person name="Susuki M."/>
            <person name="Suzuki K.-i.T."/>
            <person name="Hayashi T."/>
            <person name="Toyoda A."/>
            <person name="Oliveira C."/>
            <person name="Osipova E."/>
            <person name="Leigh N.D."/>
            <person name="Simon A."/>
            <person name="Yun M.H."/>
        </authorList>
    </citation>
    <scope>NUCLEOTIDE SEQUENCE</scope>
    <source>
        <strain evidence="11">20211129_DDA</strain>
        <tissue evidence="11">Liver</tissue>
    </source>
</reference>
<name>A0AAV7MNT9_PLEWA</name>
<proteinExistence type="inferred from homology"/>
<comment type="subcellular location">
    <subcellularLocation>
        <location evidence="1">Cytoplasm</location>
    </subcellularLocation>
</comment>
<feature type="domain" description="SH2" evidence="8">
    <location>
        <begin position="53"/>
        <end position="147"/>
    </location>
</feature>
<sequence length="941" mass="104341">MDSPSEIEEERARNTNHLTGEESTALEHTALCNGLPPPSISVLDKLIRTCPVWLQLCLDQEKVAQVLRAEPVGVFLVRKDADRKALVLSVHVSVENKASDVMEYIIKEEKSMLYLEGSALVFEDIFKLVGFYCVSRDVLPLTLRLPHAIQDAKTHTELDTISTLGTDFWKSSLNLKGPGVILHQKATDVGNTQLLGATSSQQLSRGMNQGSCEIELSVGNDKLWFVKPIFMEECGNALPHDNLPQQSLSTNLQVSTARPSYRRPPPPPPPSNAVKAAGEISQGQETGSEETQPNLGKPYKETEVNKVDEKKEVGGMASCSHDHSPKKCAYPAIPPRKRLTVRQSGDVSVDFGKMETGGARDKEGDKALGLQNNHELIGTALEESKVLEVKASECAQDGTKSKGILNSSVRGKAIEEKNTIPTAKPQPPPRKKRLSHQLTCTSLKPTIKQIIEPDLCNLSLVDSQTKCNTVSSVANGDPKSDGRSSLDSKKSNSSLNSPTPLTPGSEPDSLSTTSTDDDLERTNRRPVKKTHSIILDRAKNRLSLATLSNVFSAFLSADRKLQRRITELAQDKDTYFGHLVQDYKAYSLEMMAKHTSSTEMLQEIRMMMTQLKCYLLQSTELKTIIDPSVYKEEKLEIIAEAALSKCVLKPLKEAIESHLCTIHTNDGALRLLTENQMVIQGTTTTELGVTTSVPEVVVMDKILNKFATMHKAYSPEKKITILLKSCKLIYDSMSVGNTGKSYGADDFLPVLMYVLARSNVTDLLLDVEYMMELMDPALQLGEGSYYLTTTYGALEHIKYYDKVTVTRQLSMEVQDSIHRWEKRRTLSKARMSRTSVQDFITVSLQEPDTQTRTLAIKPDTLAELVAHQCALKFEVADPAAYGLFVLVDERYLKLASDALPHRIKSYILKCETKKDFNFVYKEVGNDEGGAIPVIKETNFLE</sequence>
<dbReference type="SMART" id="SM00167">
    <property type="entry name" value="VPS9"/>
    <property type="match status" value="1"/>
</dbReference>
<dbReference type="PROSITE" id="PS50200">
    <property type="entry name" value="RA"/>
    <property type="match status" value="1"/>
</dbReference>
<dbReference type="SUPFAM" id="SSF109993">
    <property type="entry name" value="VPS9 domain"/>
    <property type="match status" value="1"/>
</dbReference>
<dbReference type="PROSITE" id="PS50001">
    <property type="entry name" value="SH2"/>
    <property type="match status" value="1"/>
</dbReference>
<keyword evidence="4" id="KW-0963">Cytoplasm</keyword>
<dbReference type="Proteomes" id="UP001066276">
    <property type="component" value="Chromosome 9"/>
</dbReference>
<evidence type="ECO:0000313" key="12">
    <source>
        <dbReference type="Proteomes" id="UP001066276"/>
    </source>
</evidence>
<gene>
    <name evidence="11" type="ORF">NDU88_002686</name>
</gene>
<dbReference type="GO" id="GO:0030139">
    <property type="term" value="C:endocytic vesicle"/>
    <property type="evidence" value="ECO:0007669"/>
    <property type="project" value="TreeGrafter"/>
</dbReference>
<dbReference type="InterPro" id="IPR045046">
    <property type="entry name" value="Vps9-like"/>
</dbReference>
<evidence type="ECO:0000256" key="1">
    <source>
        <dbReference type="ARBA" id="ARBA00004496"/>
    </source>
</evidence>
<feature type="domain" description="Ras-associating" evidence="9">
    <location>
        <begin position="836"/>
        <end position="925"/>
    </location>
</feature>
<dbReference type="GO" id="GO:0031267">
    <property type="term" value="F:small GTPase binding"/>
    <property type="evidence" value="ECO:0007669"/>
    <property type="project" value="TreeGrafter"/>
</dbReference>
<feature type="compositionally biased region" description="Pro residues" evidence="7">
    <location>
        <begin position="262"/>
        <end position="271"/>
    </location>
</feature>
<dbReference type="Pfam" id="PF02204">
    <property type="entry name" value="VPS9"/>
    <property type="match status" value="1"/>
</dbReference>
<dbReference type="InterPro" id="IPR003123">
    <property type="entry name" value="VPS9"/>
</dbReference>
<dbReference type="PANTHER" id="PTHR23101">
    <property type="entry name" value="RAB GDP/GTP EXCHANGE FACTOR"/>
    <property type="match status" value="1"/>
</dbReference>
<evidence type="ECO:0000256" key="3">
    <source>
        <dbReference type="ARBA" id="ARBA00022468"/>
    </source>
</evidence>
<evidence type="ECO:0000256" key="2">
    <source>
        <dbReference type="ARBA" id="ARBA00006919"/>
    </source>
</evidence>
<dbReference type="InterPro" id="IPR036860">
    <property type="entry name" value="SH2_dom_sf"/>
</dbReference>
<dbReference type="EMBL" id="JANPWB010000013">
    <property type="protein sequence ID" value="KAJ1105278.1"/>
    <property type="molecule type" value="Genomic_DNA"/>
</dbReference>
<accession>A0AAV7MNT9</accession>
<dbReference type="Gene3D" id="1.20.1050.80">
    <property type="entry name" value="VPS9 domain"/>
    <property type="match status" value="1"/>
</dbReference>
<evidence type="ECO:0000259" key="9">
    <source>
        <dbReference type="PROSITE" id="PS50200"/>
    </source>
</evidence>
<comment type="similarity">
    <text evidence="2">Belongs to the RIN (Ras interaction/interference) family.</text>
</comment>
<dbReference type="SUPFAM" id="SSF55550">
    <property type="entry name" value="SH2 domain"/>
    <property type="match status" value="1"/>
</dbReference>
<dbReference type="InterPro" id="IPR000159">
    <property type="entry name" value="RA_dom"/>
</dbReference>
<dbReference type="AlphaFoldDB" id="A0AAV7MNT9"/>
<dbReference type="InterPro" id="IPR000980">
    <property type="entry name" value="SH2"/>
</dbReference>
<dbReference type="Gene3D" id="3.30.505.10">
    <property type="entry name" value="SH2 domain"/>
    <property type="match status" value="1"/>
</dbReference>
<dbReference type="GO" id="GO:0005085">
    <property type="term" value="F:guanyl-nucleotide exchange factor activity"/>
    <property type="evidence" value="ECO:0007669"/>
    <property type="project" value="InterPro"/>
</dbReference>
<feature type="region of interest" description="Disordered" evidence="7">
    <location>
        <begin position="252"/>
        <end position="303"/>
    </location>
</feature>
<evidence type="ECO:0000256" key="5">
    <source>
        <dbReference type="ARBA" id="ARBA00022999"/>
    </source>
</evidence>
<evidence type="ECO:0000259" key="10">
    <source>
        <dbReference type="PROSITE" id="PS51205"/>
    </source>
</evidence>
<keyword evidence="5 6" id="KW-0727">SH2 domain</keyword>
<dbReference type="GO" id="GO:0005096">
    <property type="term" value="F:GTPase activator activity"/>
    <property type="evidence" value="ECO:0007669"/>
    <property type="project" value="UniProtKB-KW"/>
</dbReference>
<evidence type="ECO:0000259" key="8">
    <source>
        <dbReference type="PROSITE" id="PS50001"/>
    </source>
</evidence>
<dbReference type="PANTHER" id="PTHR23101:SF58">
    <property type="entry name" value="RAS AND RAB INTERACTOR 3"/>
    <property type="match status" value="1"/>
</dbReference>
<dbReference type="GO" id="GO:0005829">
    <property type="term" value="C:cytosol"/>
    <property type="evidence" value="ECO:0007669"/>
    <property type="project" value="TreeGrafter"/>
</dbReference>
<dbReference type="GO" id="GO:0016192">
    <property type="term" value="P:vesicle-mediated transport"/>
    <property type="evidence" value="ECO:0007669"/>
    <property type="project" value="InterPro"/>
</dbReference>
<feature type="region of interest" description="Disordered" evidence="7">
    <location>
        <begin position="1"/>
        <end position="22"/>
    </location>
</feature>
<feature type="compositionally biased region" description="Polar residues" evidence="7">
    <location>
        <begin position="281"/>
        <end position="294"/>
    </location>
</feature>
<protein>
    <recommendedName>
        <fullName evidence="13">Ras and Rab interactor 3</fullName>
    </recommendedName>
</protein>
<dbReference type="FunFam" id="1.20.1050.80:FF:000002">
    <property type="entry name" value="Ras and Rab interactor 2"/>
    <property type="match status" value="1"/>
</dbReference>
<dbReference type="SMART" id="SM00252">
    <property type="entry name" value="SH2"/>
    <property type="match status" value="1"/>
</dbReference>